<evidence type="ECO:0000313" key="1">
    <source>
        <dbReference type="EMBL" id="RAG83812.1"/>
    </source>
</evidence>
<reference evidence="1 2" key="1">
    <citation type="submission" date="2018-06" db="EMBL/GenBank/DDBJ databases">
        <title>Streptacidiphilus pinicola sp. nov., isolated from pine grove soil.</title>
        <authorList>
            <person name="Roh S.G."/>
            <person name="Park S."/>
            <person name="Kim M.-K."/>
            <person name="Yun B.-R."/>
            <person name="Park J."/>
            <person name="Kim M.J."/>
            <person name="Kim Y.S."/>
            <person name="Kim S.B."/>
        </authorList>
    </citation>
    <scope>NUCLEOTIDE SEQUENCE [LARGE SCALE GENOMIC DNA]</scope>
    <source>
        <strain evidence="1 2">MMS16-CNU450</strain>
    </source>
</reference>
<comment type="caution">
    <text evidence="1">The sequence shown here is derived from an EMBL/GenBank/DDBJ whole genome shotgun (WGS) entry which is preliminary data.</text>
</comment>
<accession>A0A2X0IFI5</accession>
<dbReference type="Proteomes" id="UP000248889">
    <property type="component" value="Unassembled WGS sequence"/>
</dbReference>
<protein>
    <submittedName>
        <fullName evidence="1">Uncharacterized protein</fullName>
    </submittedName>
</protein>
<evidence type="ECO:0000313" key="2">
    <source>
        <dbReference type="Proteomes" id="UP000248889"/>
    </source>
</evidence>
<organism evidence="1 2">
    <name type="scientific">Streptacidiphilus pinicola</name>
    <dbReference type="NCBI Taxonomy" id="2219663"/>
    <lineage>
        <taxon>Bacteria</taxon>
        <taxon>Bacillati</taxon>
        <taxon>Actinomycetota</taxon>
        <taxon>Actinomycetes</taxon>
        <taxon>Kitasatosporales</taxon>
        <taxon>Streptomycetaceae</taxon>
        <taxon>Streptacidiphilus</taxon>
    </lineage>
</organism>
<gene>
    <name evidence="1" type="ORF">DN069_20455</name>
</gene>
<dbReference type="EMBL" id="QKYN01000077">
    <property type="protein sequence ID" value="RAG83812.1"/>
    <property type="molecule type" value="Genomic_DNA"/>
</dbReference>
<sequence>MSNSPLPTELDDRWILNLRSLSITQITVDFRLTLALSSDWLVTLETPAELMQGPGRTESNPGFRLTPETQDVAPALTLFGSKILSAVAFKTGTLRLVFDNGMHLKCRSHPEFVAWQITGPEGQRIVSMPDGELALRFDAEGTERHWP</sequence>
<dbReference type="AlphaFoldDB" id="A0A2X0IFI5"/>
<dbReference type="RefSeq" id="WP_111502861.1">
    <property type="nucleotide sequence ID" value="NZ_QKYN01000077.1"/>
</dbReference>
<name>A0A2X0IFI5_9ACTN</name>
<keyword evidence="2" id="KW-1185">Reference proteome</keyword>
<proteinExistence type="predicted"/>
<dbReference type="InterPro" id="IPR046179">
    <property type="entry name" value="DUF6188"/>
</dbReference>
<dbReference type="Pfam" id="PF19686">
    <property type="entry name" value="DUF6188"/>
    <property type="match status" value="1"/>
</dbReference>
<dbReference type="OrthoDB" id="3429377at2"/>